<dbReference type="SUPFAM" id="SSF52540">
    <property type="entry name" value="P-loop containing nucleoside triphosphate hydrolases"/>
    <property type="match status" value="1"/>
</dbReference>
<evidence type="ECO:0000313" key="17">
    <source>
        <dbReference type="EMBL" id="ELT97926.1"/>
    </source>
</evidence>
<keyword evidence="6 12" id="KW-0347">Helicase</keyword>
<evidence type="ECO:0000256" key="6">
    <source>
        <dbReference type="ARBA" id="ARBA00022806"/>
    </source>
</evidence>
<comment type="catalytic activity">
    <reaction evidence="10">
        <text>ATP + H2O = ADP + phosphate + H(+)</text>
        <dbReference type="Rhea" id="RHEA:13065"/>
        <dbReference type="ChEBI" id="CHEBI:15377"/>
        <dbReference type="ChEBI" id="CHEBI:15378"/>
        <dbReference type="ChEBI" id="CHEBI:30616"/>
        <dbReference type="ChEBI" id="CHEBI:43474"/>
        <dbReference type="ChEBI" id="CHEBI:456216"/>
        <dbReference type="EC" id="3.6.4.13"/>
    </reaction>
</comment>
<evidence type="ECO:0000256" key="4">
    <source>
        <dbReference type="ARBA" id="ARBA00022741"/>
    </source>
</evidence>
<dbReference type="CDD" id="cd18787">
    <property type="entry name" value="SF2_C_DEAD"/>
    <property type="match status" value="1"/>
</dbReference>
<dbReference type="InterPro" id="IPR011545">
    <property type="entry name" value="DEAD/DEAH_box_helicase_dom"/>
</dbReference>
<dbReference type="FunFam" id="3.40.50.300:FF:000364">
    <property type="entry name" value="ATP-dependent RNA helicase DDX6"/>
    <property type="match status" value="1"/>
</dbReference>
<dbReference type="AlphaFoldDB" id="R7U2Q0"/>
<dbReference type="PROSITE" id="PS00039">
    <property type="entry name" value="DEAD_ATP_HELICASE"/>
    <property type="match status" value="1"/>
</dbReference>
<evidence type="ECO:0000256" key="1">
    <source>
        <dbReference type="ARBA" id="ARBA00004201"/>
    </source>
</evidence>
<comment type="subcellular location">
    <subcellularLocation>
        <location evidence="1">Cytoplasm</location>
        <location evidence="1">P-body</location>
    </subcellularLocation>
</comment>
<keyword evidence="19" id="KW-1185">Reference proteome</keyword>
<dbReference type="SMART" id="SM00487">
    <property type="entry name" value="DEXDc"/>
    <property type="match status" value="1"/>
</dbReference>
<dbReference type="InterPro" id="IPR014014">
    <property type="entry name" value="RNA_helicase_DEAD_Q_motif"/>
</dbReference>
<keyword evidence="7 12" id="KW-0067">ATP-binding</keyword>
<dbReference type="PROSITE" id="PS51195">
    <property type="entry name" value="Q_MOTIF"/>
    <property type="match status" value="1"/>
</dbReference>
<organism evidence="17">
    <name type="scientific">Capitella teleta</name>
    <name type="common">Polychaete worm</name>
    <dbReference type="NCBI Taxonomy" id="283909"/>
    <lineage>
        <taxon>Eukaryota</taxon>
        <taxon>Metazoa</taxon>
        <taxon>Spiralia</taxon>
        <taxon>Lophotrochozoa</taxon>
        <taxon>Annelida</taxon>
        <taxon>Polychaeta</taxon>
        <taxon>Sedentaria</taxon>
        <taxon>Scolecida</taxon>
        <taxon>Capitellidae</taxon>
        <taxon>Capitella</taxon>
    </lineage>
</organism>
<reference evidence="17 19" key="2">
    <citation type="journal article" date="2013" name="Nature">
        <title>Insights into bilaterian evolution from three spiralian genomes.</title>
        <authorList>
            <person name="Simakov O."/>
            <person name="Marletaz F."/>
            <person name="Cho S.J."/>
            <person name="Edsinger-Gonzales E."/>
            <person name="Havlak P."/>
            <person name="Hellsten U."/>
            <person name="Kuo D.H."/>
            <person name="Larsson T."/>
            <person name="Lv J."/>
            <person name="Arendt D."/>
            <person name="Savage R."/>
            <person name="Osoegawa K."/>
            <person name="de Jong P."/>
            <person name="Grimwood J."/>
            <person name="Chapman J.A."/>
            <person name="Shapiro H."/>
            <person name="Aerts A."/>
            <person name="Otillar R.P."/>
            <person name="Terry A.Y."/>
            <person name="Boore J.L."/>
            <person name="Grigoriev I.V."/>
            <person name="Lindberg D.R."/>
            <person name="Seaver E.C."/>
            <person name="Weisblat D.A."/>
            <person name="Putnam N.H."/>
            <person name="Rokhsar D.S."/>
        </authorList>
    </citation>
    <scope>NUCLEOTIDE SEQUENCE</scope>
    <source>
        <strain evidence="17 19">I ESC-2004</strain>
    </source>
</reference>
<dbReference type="FunFam" id="3.40.50.300:FF:000114">
    <property type="entry name" value="ATP-dependent RNA helicase DDX6"/>
    <property type="match status" value="1"/>
</dbReference>
<gene>
    <name evidence="17" type="ORF">CAPTEDRAFT_155246</name>
</gene>
<accession>R7U2Q0</accession>
<dbReference type="EMBL" id="KB308420">
    <property type="protein sequence ID" value="ELT97926.1"/>
    <property type="molecule type" value="Genomic_DNA"/>
</dbReference>
<name>R7U2Q0_CAPTE</name>
<dbReference type="GO" id="GO:0000932">
    <property type="term" value="C:P-body"/>
    <property type="evidence" value="ECO:0007669"/>
    <property type="project" value="UniProtKB-SubCell"/>
</dbReference>
<dbReference type="PROSITE" id="PS51192">
    <property type="entry name" value="HELICASE_ATP_BIND_1"/>
    <property type="match status" value="1"/>
</dbReference>
<dbReference type="Proteomes" id="UP000014760">
    <property type="component" value="Unassembled WGS sequence"/>
</dbReference>
<evidence type="ECO:0000313" key="18">
    <source>
        <dbReference type="EnsemblMetazoa" id="CapteP155246"/>
    </source>
</evidence>
<evidence type="ECO:0000256" key="8">
    <source>
        <dbReference type="ARBA" id="ARBA00022884"/>
    </source>
</evidence>
<feature type="domain" description="DEAD-box RNA helicase Q" evidence="16">
    <location>
        <begin position="68"/>
        <end position="96"/>
    </location>
</feature>
<dbReference type="InterPro" id="IPR000629">
    <property type="entry name" value="RNA-helicase_DEAD-box_CS"/>
</dbReference>
<evidence type="ECO:0000256" key="3">
    <source>
        <dbReference type="ARBA" id="ARBA00022490"/>
    </source>
</evidence>
<evidence type="ECO:0000256" key="5">
    <source>
        <dbReference type="ARBA" id="ARBA00022801"/>
    </source>
</evidence>
<keyword evidence="8" id="KW-0694">RNA-binding</keyword>
<dbReference type="FunCoup" id="R7U2Q0">
    <property type="interactions" value="2014"/>
</dbReference>
<dbReference type="EC" id="3.6.4.13" evidence="2"/>
<dbReference type="OrthoDB" id="10265785at2759"/>
<evidence type="ECO:0000259" key="14">
    <source>
        <dbReference type="PROSITE" id="PS51192"/>
    </source>
</evidence>
<evidence type="ECO:0000256" key="2">
    <source>
        <dbReference type="ARBA" id="ARBA00012552"/>
    </source>
</evidence>
<evidence type="ECO:0000256" key="12">
    <source>
        <dbReference type="RuleBase" id="RU000492"/>
    </source>
</evidence>
<keyword evidence="5 12" id="KW-0378">Hydrolase</keyword>
<keyword evidence="4 12" id="KW-0547">Nucleotide-binding</keyword>
<reference evidence="18" key="3">
    <citation type="submission" date="2015-06" db="UniProtKB">
        <authorList>
            <consortium name="EnsemblMetazoa"/>
        </authorList>
    </citation>
    <scope>IDENTIFICATION</scope>
</reference>
<sequence length="458" mass="51741">MATTVEKASKGPLPHNNNHTNNAAADIKAAAAAAASNNETAAGWKTQLKLPPKDNRIQTSDVTSTKGNEFEDYCLRRELLMGIFEKGWEKPSPIQEASIPIALTGRDILARAKNGTGKTGAYAIPLLERVDTSKDYLQGLVMVPTRELALQTSQICIELSKHLGVKCMVTTGGTNLKDDIMRLYQTVHLIIATPGRILDLMNKGLVKTHNCKMLILDEADKLLSQDFKGMLDNIIAHLPRDRQILLYSATFPLTVEQFMRKHLENPYEINLMDELTLKGVTQYYAFVQERQKVHCLNTLFSKLQINQSIIFCNSTQRVELLAKKITELGYSCFYIHARMNQQHRNRVFHDFRQGLCRNLVCSDLFTRGIDIQAVNVVINFDFPKHAETYLHRIGRSGRYGHLGVAINLITYEDRFSLHRIESELGTEIKPIPKIIDKALYVAEYGQLPEDDDEEQAAK</sequence>
<dbReference type="OMA" id="TYEDRHT"/>
<feature type="domain" description="Helicase C-terminal" evidence="15">
    <location>
        <begin position="279"/>
        <end position="439"/>
    </location>
</feature>
<dbReference type="SMART" id="SM00490">
    <property type="entry name" value="HELICc"/>
    <property type="match status" value="1"/>
</dbReference>
<dbReference type="Pfam" id="PF00271">
    <property type="entry name" value="Helicase_C"/>
    <property type="match status" value="1"/>
</dbReference>
<dbReference type="Pfam" id="PF00270">
    <property type="entry name" value="DEAD"/>
    <property type="match status" value="1"/>
</dbReference>
<dbReference type="PROSITE" id="PS51194">
    <property type="entry name" value="HELICASE_CTER"/>
    <property type="match status" value="1"/>
</dbReference>
<evidence type="ECO:0000259" key="16">
    <source>
        <dbReference type="PROSITE" id="PS51195"/>
    </source>
</evidence>
<evidence type="ECO:0000256" key="9">
    <source>
        <dbReference type="ARBA" id="ARBA00038316"/>
    </source>
</evidence>
<dbReference type="STRING" id="283909.R7U2Q0"/>
<dbReference type="GO" id="GO:0003723">
    <property type="term" value="F:RNA binding"/>
    <property type="evidence" value="ECO:0007669"/>
    <property type="project" value="UniProtKB-KW"/>
</dbReference>
<comment type="similarity">
    <text evidence="9">Belongs to the DEAD box helicase family. DDX6/DHH1 subfamily.</text>
</comment>
<dbReference type="HOGENOM" id="CLU_003041_30_0_1"/>
<dbReference type="InterPro" id="IPR027417">
    <property type="entry name" value="P-loop_NTPase"/>
</dbReference>
<dbReference type="InterPro" id="IPR014001">
    <property type="entry name" value="Helicase_ATP-bd"/>
</dbReference>
<evidence type="ECO:0000256" key="13">
    <source>
        <dbReference type="SAM" id="MobiDB-lite"/>
    </source>
</evidence>
<feature type="domain" description="Helicase ATP-binding" evidence="14">
    <location>
        <begin position="99"/>
        <end position="269"/>
    </location>
</feature>
<protein>
    <recommendedName>
        <fullName evidence="2">RNA helicase</fullName>
        <ecNumber evidence="2">3.6.4.13</ecNumber>
    </recommendedName>
</protein>
<evidence type="ECO:0000256" key="11">
    <source>
        <dbReference type="PROSITE-ProRule" id="PRU00552"/>
    </source>
</evidence>
<proteinExistence type="inferred from homology"/>
<dbReference type="GO" id="GO:0005524">
    <property type="term" value="F:ATP binding"/>
    <property type="evidence" value="ECO:0007669"/>
    <property type="project" value="UniProtKB-KW"/>
</dbReference>
<evidence type="ECO:0000256" key="10">
    <source>
        <dbReference type="ARBA" id="ARBA00047984"/>
    </source>
</evidence>
<feature type="region of interest" description="Disordered" evidence="13">
    <location>
        <begin position="1"/>
        <end position="21"/>
    </location>
</feature>
<feature type="short sequence motif" description="Q motif" evidence="11">
    <location>
        <begin position="68"/>
        <end position="96"/>
    </location>
</feature>
<dbReference type="GO" id="GO:0016787">
    <property type="term" value="F:hydrolase activity"/>
    <property type="evidence" value="ECO:0007669"/>
    <property type="project" value="UniProtKB-KW"/>
</dbReference>
<dbReference type="EnsemblMetazoa" id="CapteT155246">
    <property type="protein sequence ID" value="CapteP155246"/>
    <property type="gene ID" value="CapteG155246"/>
</dbReference>
<reference evidence="19" key="1">
    <citation type="submission" date="2012-12" db="EMBL/GenBank/DDBJ databases">
        <authorList>
            <person name="Hellsten U."/>
            <person name="Grimwood J."/>
            <person name="Chapman J.A."/>
            <person name="Shapiro H."/>
            <person name="Aerts A."/>
            <person name="Otillar R.P."/>
            <person name="Terry A.Y."/>
            <person name="Boore J.L."/>
            <person name="Simakov O."/>
            <person name="Marletaz F."/>
            <person name="Cho S.-J."/>
            <person name="Edsinger-Gonzales E."/>
            <person name="Havlak P."/>
            <person name="Kuo D.-H."/>
            <person name="Larsson T."/>
            <person name="Lv J."/>
            <person name="Arendt D."/>
            <person name="Savage R."/>
            <person name="Osoegawa K."/>
            <person name="de Jong P."/>
            <person name="Lindberg D.R."/>
            <person name="Seaver E.C."/>
            <person name="Weisblat D.A."/>
            <person name="Putnam N.H."/>
            <person name="Grigoriev I.V."/>
            <person name="Rokhsar D.S."/>
        </authorList>
    </citation>
    <scope>NUCLEOTIDE SEQUENCE</scope>
    <source>
        <strain evidence="19">I ESC-2004</strain>
    </source>
</reference>
<dbReference type="InterPro" id="IPR001650">
    <property type="entry name" value="Helicase_C-like"/>
</dbReference>
<evidence type="ECO:0000259" key="15">
    <source>
        <dbReference type="PROSITE" id="PS51194"/>
    </source>
</evidence>
<dbReference type="CDD" id="cd17940">
    <property type="entry name" value="DEADc_DDX6"/>
    <property type="match status" value="1"/>
</dbReference>
<dbReference type="EMBL" id="AMQN01010696">
    <property type="status" value="NOT_ANNOTATED_CDS"/>
    <property type="molecule type" value="Genomic_DNA"/>
</dbReference>
<dbReference type="Gene3D" id="3.40.50.300">
    <property type="entry name" value="P-loop containing nucleotide triphosphate hydrolases"/>
    <property type="match status" value="2"/>
</dbReference>
<dbReference type="GO" id="GO:0003724">
    <property type="term" value="F:RNA helicase activity"/>
    <property type="evidence" value="ECO:0007669"/>
    <property type="project" value="UniProtKB-EC"/>
</dbReference>
<keyword evidence="3" id="KW-0963">Cytoplasm</keyword>
<dbReference type="PANTHER" id="PTHR47960">
    <property type="entry name" value="DEAD-BOX ATP-DEPENDENT RNA HELICASE 50"/>
    <property type="match status" value="1"/>
</dbReference>
<evidence type="ECO:0000313" key="19">
    <source>
        <dbReference type="Proteomes" id="UP000014760"/>
    </source>
</evidence>
<evidence type="ECO:0000256" key="7">
    <source>
        <dbReference type="ARBA" id="ARBA00022840"/>
    </source>
</evidence>